<sequence length="450" mass="49565">MKQQGKRMTSRLAGMLLLAAIGTTAVAGCGGDEPAAKEAGQGGQEETPKKDWTKEAVELTYYYMYSDDIEKSFYDDYGSLIQKKYPNFTFKFLRNTKGSTLADVVAAKTPIDFFGGQIADIYKLKDVDMLGNVSDLVDIYKLDMGRLEPVVIDVMKEVSGGAIPGFPVKINSLTLAYNKDLFDKFGVPYLTDEMTWDQVADVARRLTRNEGGTAYYGLGLNSSMHLVSQAPPPLLDRQTQRATVATDYWNRMLKRLVPLASLADDAEIRSKLANYSSAYSMFHKDRTVAIQVILNSAYSLSGSGADMNYDFARFPSFSDMRNAGPQPAPFYYFVSKNSPNREAAFLALSELVTDESQAALAKRARVPVLKDKKLLEVLGNDEPLLKGKNAKALVPKQYGQVVGLDQMAAQANSAVLRSFYEVVAGKKDVNSALRDAEEAANKKIEALLKQ</sequence>
<evidence type="ECO:0000313" key="3">
    <source>
        <dbReference type="Proteomes" id="UP000639396"/>
    </source>
</evidence>
<dbReference type="PANTHER" id="PTHR43649:SF12">
    <property type="entry name" value="DIACETYLCHITOBIOSE BINDING PROTEIN DASA"/>
    <property type="match status" value="1"/>
</dbReference>
<dbReference type="Pfam" id="PF01547">
    <property type="entry name" value="SBP_bac_1"/>
    <property type="match status" value="1"/>
</dbReference>
<accession>A0A927H2Q0</accession>
<evidence type="ECO:0000256" key="1">
    <source>
        <dbReference type="SAM" id="SignalP"/>
    </source>
</evidence>
<dbReference type="Proteomes" id="UP000639396">
    <property type="component" value="Unassembled WGS sequence"/>
</dbReference>
<dbReference type="SUPFAM" id="SSF53850">
    <property type="entry name" value="Periplasmic binding protein-like II"/>
    <property type="match status" value="1"/>
</dbReference>
<protein>
    <submittedName>
        <fullName evidence="2">Extracellular solute-binding protein</fullName>
    </submittedName>
</protein>
<comment type="caution">
    <text evidence="2">The sequence shown here is derived from an EMBL/GenBank/DDBJ whole genome shotgun (WGS) entry which is preliminary data.</text>
</comment>
<dbReference type="InterPro" id="IPR006059">
    <property type="entry name" value="SBP"/>
</dbReference>
<feature type="chain" id="PRO_5037624114" evidence="1">
    <location>
        <begin position="28"/>
        <end position="450"/>
    </location>
</feature>
<feature type="signal peptide" evidence="1">
    <location>
        <begin position="1"/>
        <end position="27"/>
    </location>
</feature>
<organism evidence="2 3">
    <name type="scientific">Paenibacillus oceani</name>
    <dbReference type="NCBI Taxonomy" id="2772510"/>
    <lineage>
        <taxon>Bacteria</taxon>
        <taxon>Bacillati</taxon>
        <taxon>Bacillota</taxon>
        <taxon>Bacilli</taxon>
        <taxon>Bacillales</taxon>
        <taxon>Paenibacillaceae</taxon>
        <taxon>Paenibacillus</taxon>
    </lineage>
</organism>
<reference evidence="2" key="1">
    <citation type="submission" date="2020-09" db="EMBL/GenBank/DDBJ databases">
        <title>A novel bacterium of genus Paenibacillus, isolated from South China Sea.</title>
        <authorList>
            <person name="Huang H."/>
            <person name="Mo K."/>
            <person name="Hu Y."/>
        </authorList>
    </citation>
    <scope>NUCLEOTIDE SEQUENCE</scope>
    <source>
        <strain evidence="2">IB182363</strain>
    </source>
</reference>
<dbReference type="PROSITE" id="PS51257">
    <property type="entry name" value="PROKAR_LIPOPROTEIN"/>
    <property type="match status" value="1"/>
</dbReference>
<evidence type="ECO:0000313" key="2">
    <source>
        <dbReference type="EMBL" id="MBD2865593.1"/>
    </source>
</evidence>
<dbReference type="InterPro" id="IPR050490">
    <property type="entry name" value="Bact_solute-bd_prot1"/>
</dbReference>
<dbReference type="Gene3D" id="3.40.190.10">
    <property type="entry name" value="Periplasmic binding protein-like II"/>
    <property type="match status" value="1"/>
</dbReference>
<name>A0A927H2Q0_9BACL</name>
<keyword evidence="3" id="KW-1185">Reference proteome</keyword>
<gene>
    <name evidence="2" type="ORF">IDH45_26780</name>
</gene>
<dbReference type="PANTHER" id="PTHR43649">
    <property type="entry name" value="ARABINOSE-BINDING PROTEIN-RELATED"/>
    <property type="match status" value="1"/>
</dbReference>
<dbReference type="RefSeq" id="WP_190931214.1">
    <property type="nucleotide sequence ID" value="NZ_JACXJA010000044.1"/>
</dbReference>
<proteinExistence type="predicted"/>
<keyword evidence="1" id="KW-0732">Signal</keyword>
<dbReference type="AlphaFoldDB" id="A0A927H2Q0"/>
<dbReference type="EMBL" id="JACXJA010000044">
    <property type="protein sequence ID" value="MBD2865593.1"/>
    <property type="molecule type" value="Genomic_DNA"/>
</dbReference>